<evidence type="ECO:0000313" key="1">
    <source>
        <dbReference type="EMBL" id="TFK57977.1"/>
    </source>
</evidence>
<gene>
    <name evidence="1" type="ORF">BDN72DRAFT_966448</name>
</gene>
<protein>
    <submittedName>
        <fullName evidence="1">Uncharacterized protein</fullName>
    </submittedName>
</protein>
<accession>A0ACD2ZX70</accession>
<sequence>MSSSTAPSTATTATPSSTAPSTTTESLPQARLFNELSWPPELWNFELKPLVPLFLSSATYREVMELPKPEERGRKWDRFMCKDQEEFADTVLEWARVLHKRIPPLQFSSMRIVETSVLDLDLFGRFVDALAYTPITQLSLHCRDVWRDTLRCDEIGPIIGRLRNLKVFRLKCAEYLSTGGPDIILDGVWASPQWVPFLTSLPPVRVFGLSTSLPIYPPDKVAARIMEIKPSFAGLDMGEADYRWEQYDPEVRRDPEATLRRPDNRVVVELEWDFVRTVQQHLPSVRTMFMRYGWDEDLHGPEESFRVFWIDSDGHWVRAAEEDGFEDHDQVPYDRDPYKDFTEFWNDEEHLY</sequence>
<proteinExistence type="predicted"/>
<name>A0ACD2ZX70_9AGAR</name>
<evidence type="ECO:0000313" key="2">
    <source>
        <dbReference type="Proteomes" id="UP000308600"/>
    </source>
</evidence>
<reference evidence="1 2" key="1">
    <citation type="journal article" date="2019" name="Nat. Ecol. Evol.">
        <title>Megaphylogeny resolves global patterns of mushroom evolution.</title>
        <authorList>
            <person name="Varga T."/>
            <person name="Krizsan K."/>
            <person name="Foldi C."/>
            <person name="Dima B."/>
            <person name="Sanchez-Garcia M."/>
            <person name="Sanchez-Ramirez S."/>
            <person name="Szollosi G.J."/>
            <person name="Szarkandi J.G."/>
            <person name="Papp V."/>
            <person name="Albert L."/>
            <person name="Andreopoulos W."/>
            <person name="Angelini C."/>
            <person name="Antonin V."/>
            <person name="Barry K.W."/>
            <person name="Bougher N.L."/>
            <person name="Buchanan P."/>
            <person name="Buyck B."/>
            <person name="Bense V."/>
            <person name="Catcheside P."/>
            <person name="Chovatia M."/>
            <person name="Cooper J."/>
            <person name="Damon W."/>
            <person name="Desjardin D."/>
            <person name="Finy P."/>
            <person name="Geml J."/>
            <person name="Haridas S."/>
            <person name="Hughes K."/>
            <person name="Justo A."/>
            <person name="Karasinski D."/>
            <person name="Kautmanova I."/>
            <person name="Kiss B."/>
            <person name="Kocsube S."/>
            <person name="Kotiranta H."/>
            <person name="LaButti K.M."/>
            <person name="Lechner B.E."/>
            <person name="Liimatainen K."/>
            <person name="Lipzen A."/>
            <person name="Lukacs Z."/>
            <person name="Mihaltcheva S."/>
            <person name="Morgado L.N."/>
            <person name="Niskanen T."/>
            <person name="Noordeloos M.E."/>
            <person name="Ohm R.A."/>
            <person name="Ortiz-Santana B."/>
            <person name="Ovrebo C."/>
            <person name="Racz N."/>
            <person name="Riley R."/>
            <person name="Savchenko A."/>
            <person name="Shiryaev A."/>
            <person name="Soop K."/>
            <person name="Spirin V."/>
            <person name="Szebenyi C."/>
            <person name="Tomsovsky M."/>
            <person name="Tulloss R.E."/>
            <person name="Uehling J."/>
            <person name="Grigoriev I.V."/>
            <person name="Vagvolgyi C."/>
            <person name="Papp T."/>
            <person name="Martin F.M."/>
            <person name="Miettinen O."/>
            <person name="Hibbett D.S."/>
            <person name="Nagy L.G."/>
        </authorList>
    </citation>
    <scope>NUCLEOTIDE SEQUENCE [LARGE SCALE GENOMIC DNA]</scope>
    <source>
        <strain evidence="1 2">NL-1719</strain>
    </source>
</reference>
<organism evidence="1 2">
    <name type="scientific">Pluteus cervinus</name>
    <dbReference type="NCBI Taxonomy" id="181527"/>
    <lineage>
        <taxon>Eukaryota</taxon>
        <taxon>Fungi</taxon>
        <taxon>Dikarya</taxon>
        <taxon>Basidiomycota</taxon>
        <taxon>Agaricomycotina</taxon>
        <taxon>Agaricomycetes</taxon>
        <taxon>Agaricomycetidae</taxon>
        <taxon>Agaricales</taxon>
        <taxon>Pluteineae</taxon>
        <taxon>Pluteaceae</taxon>
        <taxon>Pluteus</taxon>
    </lineage>
</organism>
<dbReference type="Proteomes" id="UP000308600">
    <property type="component" value="Unassembled WGS sequence"/>
</dbReference>
<dbReference type="EMBL" id="ML209793">
    <property type="protein sequence ID" value="TFK57977.1"/>
    <property type="molecule type" value="Genomic_DNA"/>
</dbReference>
<keyword evidence="2" id="KW-1185">Reference proteome</keyword>